<keyword evidence="1" id="KW-0444">Lipid biosynthesis</keyword>
<dbReference type="KEGG" id="salm:D0Y50_06470"/>
<dbReference type="OrthoDB" id="8442777at2"/>
<keyword evidence="6" id="KW-1185">Reference proteome</keyword>
<evidence type="ECO:0000256" key="2">
    <source>
        <dbReference type="ARBA" id="ARBA00022801"/>
    </source>
</evidence>
<evidence type="ECO:0000313" key="6">
    <source>
        <dbReference type="Proteomes" id="UP000262073"/>
    </source>
</evidence>
<dbReference type="AlphaFoldDB" id="A0A346NKJ2"/>
<dbReference type="InterPro" id="IPR007431">
    <property type="entry name" value="ACP_PD"/>
</dbReference>
<reference evidence="5 6" key="1">
    <citation type="submission" date="2018-08" db="EMBL/GenBank/DDBJ databases">
        <title>Salinimonas sediminis sp. nov., a piezophilic bacterium isolated from a deep-sea sediment sample from the New Britain Trench.</title>
        <authorList>
            <person name="Cao J."/>
        </authorList>
    </citation>
    <scope>NUCLEOTIDE SEQUENCE [LARGE SCALE GENOMIC DNA]</scope>
    <source>
        <strain evidence="5 6">N102</strain>
    </source>
</reference>
<proteinExistence type="predicted"/>
<evidence type="ECO:0000256" key="4">
    <source>
        <dbReference type="ARBA" id="ARBA00023160"/>
    </source>
</evidence>
<name>A0A346NKJ2_9ALTE</name>
<gene>
    <name evidence="5" type="ORF">D0Y50_06470</name>
</gene>
<dbReference type="PANTHER" id="PTHR38764">
    <property type="entry name" value="ACYL CARRIER PROTEIN PHOSPHODIESTERASE"/>
    <property type="match status" value="1"/>
</dbReference>
<evidence type="ECO:0000256" key="3">
    <source>
        <dbReference type="ARBA" id="ARBA00023098"/>
    </source>
</evidence>
<protein>
    <submittedName>
        <fullName evidence="5">DUF479 domain-containing protein</fullName>
    </submittedName>
</protein>
<keyword evidence="3" id="KW-0443">Lipid metabolism</keyword>
<evidence type="ECO:0000313" key="5">
    <source>
        <dbReference type="EMBL" id="AXR06049.1"/>
    </source>
</evidence>
<dbReference type="RefSeq" id="WP_117316045.1">
    <property type="nucleotide sequence ID" value="NZ_CP031769.1"/>
</dbReference>
<keyword evidence="4" id="KW-0276">Fatty acid metabolism</keyword>
<dbReference type="Pfam" id="PF04336">
    <property type="entry name" value="ACP_PD"/>
    <property type="match status" value="1"/>
</dbReference>
<keyword evidence="4" id="KW-0275">Fatty acid biosynthesis</keyword>
<evidence type="ECO:0000256" key="1">
    <source>
        <dbReference type="ARBA" id="ARBA00022516"/>
    </source>
</evidence>
<dbReference type="GO" id="GO:0008770">
    <property type="term" value="F:[acyl-carrier-protein] phosphodiesterase activity"/>
    <property type="evidence" value="ECO:0007669"/>
    <property type="project" value="InterPro"/>
</dbReference>
<organism evidence="5 6">
    <name type="scientific">Salinimonas sediminis</name>
    <dbReference type="NCBI Taxonomy" id="2303538"/>
    <lineage>
        <taxon>Bacteria</taxon>
        <taxon>Pseudomonadati</taxon>
        <taxon>Pseudomonadota</taxon>
        <taxon>Gammaproteobacteria</taxon>
        <taxon>Alteromonadales</taxon>
        <taxon>Alteromonadaceae</taxon>
        <taxon>Alteromonas/Salinimonas group</taxon>
        <taxon>Salinimonas</taxon>
    </lineage>
</organism>
<dbReference type="PANTHER" id="PTHR38764:SF1">
    <property type="entry name" value="ACYL CARRIER PROTEIN PHOSPHODIESTERASE"/>
    <property type="match status" value="1"/>
</dbReference>
<dbReference type="EMBL" id="CP031769">
    <property type="protein sequence ID" value="AXR06049.1"/>
    <property type="molecule type" value="Genomic_DNA"/>
</dbReference>
<dbReference type="PIRSF" id="PIRSF011489">
    <property type="entry name" value="DUF479"/>
    <property type="match status" value="1"/>
</dbReference>
<dbReference type="Proteomes" id="UP000262073">
    <property type="component" value="Chromosome"/>
</dbReference>
<accession>A0A346NKJ2</accession>
<keyword evidence="2" id="KW-0378">Hydrolase</keyword>
<dbReference type="GO" id="GO:0006633">
    <property type="term" value="P:fatty acid biosynthetic process"/>
    <property type="evidence" value="ECO:0007669"/>
    <property type="project" value="UniProtKB-KW"/>
</dbReference>
<sequence>MNYLAHLFLAQPTAESCFGNLLGDFMRGVRPQDFSPPVRQGLANHRLVDRETDAHTQVLACKALFSPTRRRFAGIIVDIVFDHFLIRHWSQFSAVPFDAFCQQRYTLLQQQIPAMPASMQRTVTGMVEHEWLKVYGQLDGVSRALDNTAARIRFRHQFAGSIDEVLQHYTTLESAFLAFFPDLARTVAHQNLEISVSAG</sequence>